<name>A0A1V6LYU6_9BACT</name>
<sequence>MDVERREAGKWRYEVGKLGRQTKSEWQKCLNKLEKSVETDLNLAYSGIPVDGLHKANDENRCHHYEVGIVHVSAICILNG</sequence>
<dbReference type="EMBL" id="MJUW02000097">
    <property type="protein sequence ID" value="OQD45344.1"/>
    <property type="molecule type" value="Genomic_DNA"/>
</dbReference>
<gene>
    <name evidence="1" type="ORF">BIY37_09080</name>
</gene>
<accession>A0A1V6LYU6</accession>
<evidence type="ECO:0000313" key="2">
    <source>
        <dbReference type="Proteomes" id="UP000242219"/>
    </source>
</evidence>
<evidence type="ECO:0000313" key="1">
    <source>
        <dbReference type="EMBL" id="OQD45344.1"/>
    </source>
</evidence>
<dbReference type="RefSeq" id="WP_070067504.1">
    <property type="nucleotide sequence ID" value="NZ_MJUW02000097.1"/>
</dbReference>
<protein>
    <submittedName>
        <fullName evidence="1">Uncharacterized protein</fullName>
    </submittedName>
</protein>
<reference evidence="1 2" key="1">
    <citation type="journal article" date="2016" name="Genome Announc.">
        <title>Draft Genome Sequence of the Anaerobic Ammonium-Oxidizing Bacterium 'Candidatus Brocadia sp. 40'.</title>
        <authorList>
            <person name="Ali M."/>
            <person name="Haroon M.F."/>
            <person name="Narita Y."/>
            <person name="Zhang L."/>
            <person name="Rangel Shaw D."/>
            <person name="Okabe S."/>
            <person name="Saikaly P.E."/>
        </authorList>
    </citation>
    <scope>NUCLEOTIDE SEQUENCE [LARGE SCALE GENOMIC DNA]</scope>
    <source>
        <strain evidence="1 2">40</strain>
    </source>
</reference>
<proteinExistence type="predicted"/>
<dbReference type="AlphaFoldDB" id="A0A1V6LYU6"/>
<comment type="caution">
    <text evidence="1">The sequence shown here is derived from an EMBL/GenBank/DDBJ whole genome shotgun (WGS) entry which is preliminary data.</text>
</comment>
<keyword evidence="2" id="KW-1185">Reference proteome</keyword>
<organism evidence="1 2">
    <name type="scientific">Candidatus Brocadia sapporoensis</name>
    <dbReference type="NCBI Taxonomy" id="392547"/>
    <lineage>
        <taxon>Bacteria</taxon>
        <taxon>Pseudomonadati</taxon>
        <taxon>Planctomycetota</taxon>
        <taxon>Candidatus Brocadiia</taxon>
        <taxon>Candidatus Brocadiales</taxon>
        <taxon>Candidatus Brocadiaceae</taxon>
        <taxon>Candidatus Brocadia</taxon>
    </lineage>
</organism>
<dbReference type="Proteomes" id="UP000242219">
    <property type="component" value="Unassembled WGS sequence"/>
</dbReference>